<reference evidence="3" key="3">
    <citation type="submission" date="2025-09" db="UniProtKB">
        <authorList>
            <consortium name="Ensembl"/>
        </authorList>
    </citation>
    <scope>IDENTIFICATION</scope>
</reference>
<dbReference type="GeneTree" id="ENSGT00530000063907"/>
<evidence type="ECO:0000313" key="3">
    <source>
        <dbReference type="Ensembl" id="ENSECRP00000018180.1"/>
    </source>
</evidence>
<dbReference type="InterPro" id="IPR029058">
    <property type="entry name" value="AB_hydrolase_fold"/>
</dbReference>
<dbReference type="SUPFAM" id="SSF53474">
    <property type="entry name" value="alpha/beta-Hydrolases"/>
    <property type="match status" value="1"/>
</dbReference>
<dbReference type="Ensembl" id="ENSECRT00000018547.1">
    <property type="protein sequence ID" value="ENSECRP00000018180.1"/>
    <property type="gene ID" value="ENSECRG00000012153.1"/>
</dbReference>
<feature type="domain" description="Arb2" evidence="2">
    <location>
        <begin position="42"/>
        <end position="318"/>
    </location>
</feature>
<dbReference type="Pfam" id="PF22749">
    <property type="entry name" value="Arb2"/>
    <property type="match status" value="1"/>
</dbReference>
<feature type="region of interest" description="Disordered" evidence="1">
    <location>
        <begin position="375"/>
        <end position="408"/>
    </location>
</feature>
<dbReference type="InterPro" id="IPR053858">
    <property type="entry name" value="Arb2_dom"/>
</dbReference>
<name>A0A8C4SK91_ERPCA</name>
<dbReference type="InterPro" id="IPR048263">
    <property type="entry name" value="Arb2"/>
</dbReference>
<evidence type="ECO:0000256" key="1">
    <source>
        <dbReference type="SAM" id="MobiDB-lite"/>
    </source>
</evidence>
<evidence type="ECO:0000313" key="4">
    <source>
        <dbReference type="Proteomes" id="UP000694620"/>
    </source>
</evidence>
<dbReference type="GO" id="GO:0005634">
    <property type="term" value="C:nucleus"/>
    <property type="evidence" value="ECO:0007669"/>
    <property type="project" value="TreeGrafter"/>
</dbReference>
<keyword evidence="4" id="KW-1185">Reference proteome</keyword>
<dbReference type="GO" id="GO:0031048">
    <property type="term" value="P:regulatory ncRNA-mediated heterochromatin formation"/>
    <property type="evidence" value="ECO:0007669"/>
    <property type="project" value="TreeGrafter"/>
</dbReference>
<organism evidence="3 4">
    <name type="scientific">Erpetoichthys calabaricus</name>
    <name type="common">Rope fish</name>
    <name type="synonym">Calamoichthys calabaricus</name>
    <dbReference type="NCBI Taxonomy" id="27687"/>
    <lineage>
        <taxon>Eukaryota</taxon>
        <taxon>Metazoa</taxon>
        <taxon>Chordata</taxon>
        <taxon>Craniata</taxon>
        <taxon>Vertebrata</taxon>
        <taxon>Euteleostomi</taxon>
        <taxon>Actinopterygii</taxon>
        <taxon>Polypteriformes</taxon>
        <taxon>Polypteridae</taxon>
        <taxon>Erpetoichthys</taxon>
    </lineage>
</organism>
<proteinExistence type="predicted"/>
<protein>
    <submittedName>
        <fullName evidence="3">Si:ch73-41e3.7</fullName>
    </submittedName>
</protein>
<sequence>FFSSANKIAFQPVFHSGMQAEKGRNSHYSKSLTVLSKCLFCFRPNMEDLEKYSFTEEGELRQKETCEAFVFNYYKDDYESNHLRYQALGHLITQHVYRVLEEKCNLQRVYIPVEAREQEPKSLFFMSPGALDNPKGLIILIQDRGAIRAGQWNIKVIASEGMEKGSQIPYIKKALGESSGVIVMNPNDNFLESFGECDTTTEYIRMSEKEELINKCMKDKRFIPLAKRGSTTPEEHVQYIWDHFIANSSANQIAVVAHGYGGLVFMDLLSQRSEQVQKKVYAVALIDSVHNMWHQVKDKELQKWIQKHCRKWVLSSKPIDRYTTFMKVDCPQVSAGTESREYAPWSCIQSVFRFFGRILKGKTTHFSRDVIITRSKSEKKTTPPSKEQWTNRRLNRKTSGVGRSRTSC</sequence>
<reference evidence="3" key="2">
    <citation type="submission" date="2025-08" db="UniProtKB">
        <authorList>
            <consortium name="Ensembl"/>
        </authorList>
    </citation>
    <scope>IDENTIFICATION</scope>
</reference>
<dbReference type="AlphaFoldDB" id="A0A8C4SK91"/>
<accession>A0A8C4SK91</accession>
<dbReference type="Proteomes" id="UP000694620">
    <property type="component" value="Chromosome 4"/>
</dbReference>
<dbReference type="PANTHER" id="PTHR21357">
    <property type="entry name" value="FAM172 FAMILY PROTEIN HOMOLOG CG10038"/>
    <property type="match status" value="1"/>
</dbReference>
<dbReference type="PANTHER" id="PTHR21357:SF5">
    <property type="entry name" value="SI:CH73-41E3.7"/>
    <property type="match status" value="1"/>
</dbReference>
<evidence type="ECO:0000259" key="2">
    <source>
        <dbReference type="Pfam" id="PF22749"/>
    </source>
</evidence>
<dbReference type="GO" id="GO:0035197">
    <property type="term" value="F:siRNA binding"/>
    <property type="evidence" value="ECO:0007669"/>
    <property type="project" value="TreeGrafter"/>
</dbReference>
<reference evidence="3" key="1">
    <citation type="submission" date="2021-06" db="EMBL/GenBank/DDBJ databases">
        <authorList>
            <consortium name="Wellcome Sanger Institute Data Sharing"/>
        </authorList>
    </citation>
    <scope>NUCLEOTIDE SEQUENCE [LARGE SCALE GENOMIC DNA]</scope>
</reference>